<evidence type="ECO:0000256" key="4">
    <source>
        <dbReference type="ARBA" id="ARBA00023136"/>
    </source>
</evidence>
<dbReference type="EMBL" id="HBKN01033454">
    <property type="protein sequence ID" value="CAE2319024.1"/>
    <property type="molecule type" value="Transcribed_RNA"/>
</dbReference>
<organism evidence="9">
    <name type="scientific">Guillardia theta</name>
    <name type="common">Cryptophyte</name>
    <name type="synonym">Cryptomonas phi</name>
    <dbReference type="NCBI Taxonomy" id="55529"/>
    <lineage>
        <taxon>Eukaryota</taxon>
        <taxon>Cryptophyceae</taxon>
        <taxon>Pyrenomonadales</taxon>
        <taxon>Geminigeraceae</taxon>
        <taxon>Guillardia</taxon>
    </lineage>
</organism>
<feature type="transmembrane region" description="Helical" evidence="6">
    <location>
        <begin position="356"/>
        <end position="377"/>
    </location>
</feature>
<evidence type="ECO:0000256" key="5">
    <source>
        <dbReference type="ARBA" id="ARBA00025797"/>
    </source>
</evidence>
<evidence type="ECO:0000256" key="1">
    <source>
        <dbReference type="ARBA" id="ARBA00004141"/>
    </source>
</evidence>
<proteinExistence type="inferred from homology"/>
<keyword evidence="4 6" id="KW-0472">Membrane</keyword>
<feature type="signal peptide" evidence="7">
    <location>
        <begin position="1"/>
        <end position="17"/>
    </location>
</feature>
<evidence type="ECO:0000313" key="12">
    <source>
        <dbReference type="EMBL" id="CAE2319024.1"/>
    </source>
</evidence>
<sequence length="383" mass="42654">MCFTSVCLEMLPGPLACAPLTPAPGHTAHAPWQAQQPECDLLMKRLIDFSLTTTNEKEAYMITNSVVLDDGEDRKEQREVLVVFEGDRDEECGEGRRLRGKGRKEVHDQAEEMEADLTDKKYPTAVGSITSDISKTKLFLIFVLVLLILFSVILSLPEIASVEGGSEFEWSPRSVQDFIKDKNLLLRYRDAYSGRLLIGIMVIYIISQTFCIPSSGTVLNLLVGYIYSEVTQNGEYVVALPVAIFCASSGAVMTYLLSYFTCRGLVMRTFPKRVQWLRQRVAELQPLAAISFFTSMRVSPVIPAYLLNLAAPLTPLPLWQFWLATVFGCTPHSLVTVTAGATISRMKPGENIFKTSFMQIVWLLLLAVAVALIPFLLRVRAPA</sequence>
<evidence type="ECO:0000256" key="3">
    <source>
        <dbReference type="ARBA" id="ARBA00022989"/>
    </source>
</evidence>
<comment type="similarity">
    <text evidence="5">Belongs to the TMEM41 family.</text>
</comment>
<feature type="transmembrane region" description="Helical" evidence="6">
    <location>
        <begin position="319"/>
        <end position="344"/>
    </location>
</feature>
<dbReference type="GO" id="GO:0000045">
    <property type="term" value="P:autophagosome assembly"/>
    <property type="evidence" value="ECO:0007669"/>
    <property type="project" value="TreeGrafter"/>
</dbReference>
<dbReference type="GO" id="GO:0016020">
    <property type="term" value="C:membrane"/>
    <property type="evidence" value="ECO:0007669"/>
    <property type="project" value="UniProtKB-SubCell"/>
</dbReference>
<feature type="domain" description="VTT" evidence="8">
    <location>
        <begin position="216"/>
        <end position="341"/>
    </location>
</feature>
<dbReference type="Pfam" id="PF09335">
    <property type="entry name" value="VTT_dom"/>
    <property type="match status" value="1"/>
</dbReference>
<feature type="transmembrane region" description="Helical" evidence="6">
    <location>
        <begin position="196"/>
        <end position="227"/>
    </location>
</feature>
<evidence type="ECO:0000256" key="6">
    <source>
        <dbReference type="SAM" id="Phobius"/>
    </source>
</evidence>
<keyword evidence="3 6" id="KW-1133">Transmembrane helix</keyword>
<dbReference type="PANTHER" id="PTHR43220:SF18">
    <property type="entry name" value="TRANSMEMBRANE PROTEIN 41B"/>
    <property type="match status" value="1"/>
</dbReference>
<evidence type="ECO:0000259" key="8">
    <source>
        <dbReference type="Pfam" id="PF09335"/>
    </source>
</evidence>
<keyword evidence="7" id="KW-0732">Signal</keyword>
<accession>A0A6U6C0D5</accession>
<feature type="chain" id="PRO_5036192328" description="VTT domain-containing protein" evidence="7">
    <location>
        <begin position="18"/>
        <end position="383"/>
    </location>
</feature>
<protein>
    <recommendedName>
        <fullName evidence="8">VTT domain-containing protein</fullName>
    </recommendedName>
</protein>
<evidence type="ECO:0000313" key="11">
    <source>
        <dbReference type="EMBL" id="CAE2319022.1"/>
    </source>
</evidence>
<dbReference type="InterPro" id="IPR032816">
    <property type="entry name" value="VTT_dom"/>
</dbReference>
<name>A0A6U6C0D5_GUITH</name>
<reference evidence="9" key="1">
    <citation type="submission" date="2021-01" db="EMBL/GenBank/DDBJ databases">
        <authorList>
            <person name="Corre E."/>
            <person name="Pelletier E."/>
            <person name="Niang G."/>
            <person name="Scheremetjew M."/>
            <person name="Finn R."/>
            <person name="Kale V."/>
            <person name="Holt S."/>
            <person name="Cochrane G."/>
            <person name="Meng A."/>
            <person name="Brown T."/>
            <person name="Cohen L."/>
        </authorList>
    </citation>
    <scope>NUCLEOTIDE SEQUENCE</scope>
    <source>
        <strain evidence="9">CCMP 2712</strain>
    </source>
</reference>
<evidence type="ECO:0000256" key="2">
    <source>
        <dbReference type="ARBA" id="ARBA00022692"/>
    </source>
</evidence>
<keyword evidence="2 6" id="KW-0812">Transmembrane</keyword>
<dbReference type="PANTHER" id="PTHR43220">
    <property type="match status" value="1"/>
</dbReference>
<dbReference type="EMBL" id="HBKN01033453">
    <property type="protein sequence ID" value="CAE2319022.1"/>
    <property type="molecule type" value="Transcribed_RNA"/>
</dbReference>
<comment type="subcellular location">
    <subcellularLocation>
        <location evidence="1">Membrane</location>
        <topology evidence="1">Multi-pass membrane protein</topology>
    </subcellularLocation>
</comment>
<gene>
    <name evidence="9" type="ORF">GTHE00462_LOCUS26038</name>
    <name evidence="10" type="ORF">GTHE00462_LOCUS26039</name>
    <name evidence="11" type="ORF">GTHE00462_LOCUS26040</name>
    <name evidence="12" type="ORF">GTHE00462_LOCUS26041</name>
</gene>
<evidence type="ECO:0000313" key="10">
    <source>
        <dbReference type="EMBL" id="CAE2319020.1"/>
    </source>
</evidence>
<feature type="transmembrane region" description="Helical" evidence="6">
    <location>
        <begin position="239"/>
        <end position="266"/>
    </location>
</feature>
<dbReference type="AlphaFoldDB" id="A0A6U6C0D5"/>
<evidence type="ECO:0000256" key="7">
    <source>
        <dbReference type="SAM" id="SignalP"/>
    </source>
</evidence>
<feature type="transmembrane region" description="Helical" evidence="6">
    <location>
        <begin position="287"/>
        <end position="307"/>
    </location>
</feature>
<dbReference type="InterPro" id="IPR045014">
    <property type="entry name" value="TM41A/B"/>
</dbReference>
<dbReference type="EMBL" id="HBKN01033451">
    <property type="protein sequence ID" value="CAE2319018.1"/>
    <property type="molecule type" value="Transcribed_RNA"/>
</dbReference>
<evidence type="ECO:0000313" key="9">
    <source>
        <dbReference type="EMBL" id="CAE2319018.1"/>
    </source>
</evidence>
<feature type="transmembrane region" description="Helical" evidence="6">
    <location>
        <begin position="138"/>
        <end position="156"/>
    </location>
</feature>
<dbReference type="EMBL" id="HBKN01033452">
    <property type="protein sequence ID" value="CAE2319020.1"/>
    <property type="molecule type" value="Transcribed_RNA"/>
</dbReference>